<dbReference type="Proteomes" id="UP000694545">
    <property type="component" value="Unplaced"/>
</dbReference>
<organism evidence="1 2">
    <name type="scientific">Varanus komodoensis</name>
    <name type="common">Komodo dragon</name>
    <dbReference type="NCBI Taxonomy" id="61221"/>
    <lineage>
        <taxon>Eukaryota</taxon>
        <taxon>Metazoa</taxon>
        <taxon>Chordata</taxon>
        <taxon>Craniata</taxon>
        <taxon>Vertebrata</taxon>
        <taxon>Euteleostomi</taxon>
        <taxon>Lepidosauria</taxon>
        <taxon>Squamata</taxon>
        <taxon>Bifurcata</taxon>
        <taxon>Unidentata</taxon>
        <taxon>Episquamata</taxon>
        <taxon>Toxicofera</taxon>
        <taxon>Anguimorpha</taxon>
        <taxon>Paleoanguimorpha</taxon>
        <taxon>Varanoidea</taxon>
        <taxon>Varanidae</taxon>
        <taxon>Varanus</taxon>
    </lineage>
</organism>
<name>A0A8D2JDQ5_VARKO</name>
<reference evidence="1" key="1">
    <citation type="submission" date="2025-08" db="UniProtKB">
        <authorList>
            <consortium name="Ensembl"/>
        </authorList>
    </citation>
    <scope>IDENTIFICATION</scope>
</reference>
<dbReference type="SUPFAM" id="SSF57392">
    <property type="entry name" value="Defensin-like"/>
    <property type="match status" value="1"/>
</dbReference>
<evidence type="ECO:0000313" key="1">
    <source>
        <dbReference type="Ensembl" id="ENSVKKP00000008153.1"/>
    </source>
</evidence>
<proteinExistence type="predicted"/>
<reference evidence="1" key="2">
    <citation type="submission" date="2025-09" db="UniProtKB">
        <authorList>
            <consortium name="Ensembl"/>
        </authorList>
    </citation>
    <scope>IDENTIFICATION</scope>
</reference>
<dbReference type="AlphaFoldDB" id="A0A8D2JDQ5"/>
<accession>A0A8D2JDQ5</accession>
<sequence length="60" mass="6849">LRLIHQLCFPMCYLSAGHSVSNEAECKREGGFCIIAIGNPCRFPYGFIGKCSWWKFCCKK</sequence>
<dbReference type="Ensembl" id="ENSVKKT00000008366.1">
    <property type="protein sequence ID" value="ENSVKKP00000008153.1"/>
    <property type="gene ID" value="ENSVKKG00000005806.1"/>
</dbReference>
<evidence type="ECO:0000313" key="2">
    <source>
        <dbReference type="Proteomes" id="UP000694545"/>
    </source>
</evidence>
<protein>
    <submittedName>
        <fullName evidence="1">Uncharacterized protein</fullName>
    </submittedName>
</protein>
<keyword evidence="2" id="KW-1185">Reference proteome</keyword>